<feature type="signal peptide" evidence="6">
    <location>
        <begin position="1"/>
        <end position="17"/>
    </location>
</feature>
<sequence length="516" mass="56458">MMIQKKGITLLLSIVIAATTMVGCSNNKKNEPAGGNTGEKDSAPVKVVYLTPGDSAAKPIVAGDRIIAEINKRLGIDLEVKLVPEGGFEKINVAMATGDFPDVVTAQFPSPSLSQWIEEDLLVPLNDYLPDMPTVKEKLENSLSWTAVDGKFYGYPFIEEKSNMGMAFRADWLETLGIEPPKTLEEFHAALKAIVTQDPDKNGKADTQGLSASKSTGFNGSFNFVFYAYGLPHGDWVLDDAGKVAPAFEHPAFKQGLQYLRSLWEEKLIDTEFLINDNQQRENKFFQGRIGFMVTPLFRHVNRLETSLQKVNPAGKLGFSAPPVGPEGKHGLSASNKGGMFTAVTKEAKDPAKAAQFIEFMLSPEGRELLELGIEGIHYTKDGDKITYNEVEREKDGFASNGWSHALAWGNVVWPLTRNFLPQTEAQVDRAKESVEIGTANMVPNLVNATTAEEIELGGVFSGGVLGELTNQYYLEMISGKRDIDSGLAELAKKWRDQGGTKVLEAVSKAYEAQAK</sequence>
<keyword evidence="1" id="KW-1003">Cell membrane</keyword>
<dbReference type="Gene3D" id="3.40.190.10">
    <property type="entry name" value="Periplasmic binding protein-like II"/>
    <property type="match status" value="2"/>
</dbReference>
<dbReference type="PANTHER" id="PTHR43649">
    <property type="entry name" value="ARABINOSE-BINDING PROTEIN-RELATED"/>
    <property type="match status" value="1"/>
</dbReference>
<evidence type="ECO:0008006" key="9">
    <source>
        <dbReference type="Google" id="ProtNLM"/>
    </source>
</evidence>
<evidence type="ECO:0000256" key="6">
    <source>
        <dbReference type="SAM" id="SignalP"/>
    </source>
</evidence>
<evidence type="ECO:0000256" key="2">
    <source>
        <dbReference type="ARBA" id="ARBA00022729"/>
    </source>
</evidence>
<name>A0A916Z207_9BACL</name>
<evidence type="ECO:0000256" key="1">
    <source>
        <dbReference type="ARBA" id="ARBA00022475"/>
    </source>
</evidence>
<evidence type="ECO:0000313" key="7">
    <source>
        <dbReference type="EMBL" id="GGD72448.1"/>
    </source>
</evidence>
<evidence type="ECO:0000256" key="3">
    <source>
        <dbReference type="ARBA" id="ARBA00023136"/>
    </source>
</evidence>
<dbReference type="PANTHER" id="PTHR43649:SF33">
    <property type="entry name" value="POLYGALACTURONAN_RHAMNOGALACTURONAN-BINDING PROTEIN YTCQ"/>
    <property type="match status" value="1"/>
</dbReference>
<evidence type="ECO:0000256" key="5">
    <source>
        <dbReference type="ARBA" id="ARBA00023288"/>
    </source>
</evidence>
<evidence type="ECO:0000256" key="4">
    <source>
        <dbReference type="ARBA" id="ARBA00023139"/>
    </source>
</evidence>
<evidence type="ECO:0000313" key="8">
    <source>
        <dbReference type="Proteomes" id="UP000612456"/>
    </source>
</evidence>
<accession>A0A916Z207</accession>
<dbReference type="PROSITE" id="PS51257">
    <property type="entry name" value="PROKAR_LIPOPROTEIN"/>
    <property type="match status" value="1"/>
</dbReference>
<dbReference type="AlphaFoldDB" id="A0A916Z207"/>
<dbReference type="InterPro" id="IPR006059">
    <property type="entry name" value="SBP"/>
</dbReference>
<dbReference type="Pfam" id="PF01547">
    <property type="entry name" value="SBP_bac_1"/>
    <property type="match status" value="1"/>
</dbReference>
<keyword evidence="8" id="KW-1185">Reference proteome</keyword>
<dbReference type="SUPFAM" id="SSF53850">
    <property type="entry name" value="Periplasmic binding protein-like II"/>
    <property type="match status" value="1"/>
</dbReference>
<dbReference type="InterPro" id="IPR050490">
    <property type="entry name" value="Bact_solute-bd_prot1"/>
</dbReference>
<keyword evidence="3" id="KW-0472">Membrane</keyword>
<reference evidence="7" key="2">
    <citation type="submission" date="2020-09" db="EMBL/GenBank/DDBJ databases">
        <authorList>
            <person name="Sun Q."/>
            <person name="Zhou Y."/>
        </authorList>
    </citation>
    <scope>NUCLEOTIDE SEQUENCE</scope>
    <source>
        <strain evidence="7">CGMCC 1.15178</strain>
    </source>
</reference>
<dbReference type="Proteomes" id="UP000612456">
    <property type="component" value="Unassembled WGS sequence"/>
</dbReference>
<proteinExistence type="predicted"/>
<feature type="chain" id="PRO_5039037116" description="ABC transporter substrate-binding protein" evidence="6">
    <location>
        <begin position="18"/>
        <end position="516"/>
    </location>
</feature>
<gene>
    <name evidence="7" type="ORF">GCM10010911_32950</name>
</gene>
<protein>
    <recommendedName>
        <fullName evidence="9">ABC transporter substrate-binding protein</fullName>
    </recommendedName>
</protein>
<dbReference type="EMBL" id="BMHP01000002">
    <property type="protein sequence ID" value="GGD72448.1"/>
    <property type="molecule type" value="Genomic_DNA"/>
</dbReference>
<keyword evidence="4" id="KW-0564">Palmitate</keyword>
<organism evidence="7 8">
    <name type="scientific">Paenibacillus nasutitermitis</name>
    <dbReference type="NCBI Taxonomy" id="1652958"/>
    <lineage>
        <taxon>Bacteria</taxon>
        <taxon>Bacillati</taxon>
        <taxon>Bacillota</taxon>
        <taxon>Bacilli</taxon>
        <taxon>Bacillales</taxon>
        <taxon>Paenibacillaceae</taxon>
        <taxon>Paenibacillus</taxon>
    </lineage>
</organism>
<keyword evidence="2 6" id="KW-0732">Signal</keyword>
<dbReference type="RefSeq" id="WP_188993009.1">
    <property type="nucleotide sequence ID" value="NZ_BMHP01000002.1"/>
</dbReference>
<comment type="caution">
    <text evidence="7">The sequence shown here is derived from an EMBL/GenBank/DDBJ whole genome shotgun (WGS) entry which is preliminary data.</text>
</comment>
<reference evidence="7" key="1">
    <citation type="journal article" date="2014" name="Int. J. Syst. Evol. Microbiol.">
        <title>Complete genome sequence of Corynebacterium casei LMG S-19264T (=DSM 44701T), isolated from a smear-ripened cheese.</title>
        <authorList>
            <consortium name="US DOE Joint Genome Institute (JGI-PGF)"/>
            <person name="Walter F."/>
            <person name="Albersmeier A."/>
            <person name="Kalinowski J."/>
            <person name="Ruckert C."/>
        </authorList>
    </citation>
    <scope>NUCLEOTIDE SEQUENCE</scope>
    <source>
        <strain evidence="7">CGMCC 1.15178</strain>
    </source>
</reference>
<keyword evidence="5" id="KW-0449">Lipoprotein</keyword>